<dbReference type="CDD" id="cd09917">
    <property type="entry name" value="F-box_SF"/>
    <property type="match status" value="1"/>
</dbReference>
<evidence type="ECO:0000313" key="4">
    <source>
        <dbReference type="Proteomes" id="UP000242180"/>
    </source>
</evidence>
<feature type="compositionally biased region" description="Basic and acidic residues" evidence="1">
    <location>
        <begin position="227"/>
        <end position="237"/>
    </location>
</feature>
<proteinExistence type="predicted"/>
<accession>A0A1X2H7D1</accession>
<evidence type="ECO:0000259" key="2">
    <source>
        <dbReference type="PROSITE" id="PS50181"/>
    </source>
</evidence>
<keyword evidence="4" id="KW-1185">Reference proteome</keyword>
<dbReference type="InParanoid" id="A0A1X2H7D1"/>
<dbReference type="InterPro" id="IPR036047">
    <property type="entry name" value="F-box-like_dom_sf"/>
</dbReference>
<feature type="region of interest" description="Disordered" evidence="1">
    <location>
        <begin position="223"/>
        <end position="252"/>
    </location>
</feature>
<protein>
    <recommendedName>
        <fullName evidence="2">F-box domain-containing protein</fullName>
    </recommendedName>
</protein>
<comment type="caution">
    <text evidence="3">The sequence shown here is derived from an EMBL/GenBank/DDBJ whole genome shotgun (WGS) entry which is preliminary data.</text>
</comment>
<dbReference type="EMBL" id="MCGN01000007">
    <property type="protein sequence ID" value="ORY94469.1"/>
    <property type="molecule type" value="Genomic_DNA"/>
</dbReference>
<sequence>MDITHLPLEVLNQILLYCEPETLFTLERCCVYFSALLSTSTANGRILWKAKAVEGDLPPHPLLTSKRLFYMLTYPGCEVCQHAEYPPTWFPVYEFGVKCCIHCFYANTVSMDGLSDEQKTYSRWPPTHAANLFWRSYLPKSKEQRLATEECERLRADMISFAGAMQKRAWRLEEKTSKAIIEYNARWQDTRKSLRKSYHFLGQYEAADSVSTEDFKGFMAQEALAEGPRDSSRRANRDCMPYQVEDEQSNRQ</sequence>
<evidence type="ECO:0000313" key="3">
    <source>
        <dbReference type="EMBL" id="ORY94469.1"/>
    </source>
</evidence>
<name>A0A1X2H7D1_SYNRA</name>
<organism evidence="3 4">
    <name type="scientific">Syncephalastrum racemosum</name>
    <name type="common">Filamentous fungus</name>
    <dbReference type="NCBI Taxonomy" id="13706"/>
    <lineage>
        <taxon>Eukaryota</taxon>
        <taxon>Fungi</taxon>
        <taxon>Fungi incertae sedis</taxon>
        <taxon>Mucoromycota</taxon>
        <taxon>Mucoromycotina</taxon>
        <taxon>Mucoromycetes</taxon>
        <taxon>Mucorales</taxon>
        <taxon>Syncephalastraceae</taxon>
        <taxon>Syncephalastrum</taxon>
    </lineage>
</organism>
<dbReference type="Proteomes" id="UP000242180">
    <property type="component" value="Unassembled WGS sequence"/>
</dbReference>
<dbReference type="PROSITE" id="PS50181">
    <property type="entry name" value="FBOX"/>
    <property type="match status" value="1"/>
</dbReference>
<reference evidence="3 4" key="1">
    <citation type="submission" date="2016-07" db="EMBL/GenBank/DDBJ databases">
        <title>Pervasive Adenine N6-methylation of Active Genes in Fungi.</title>
        <authorList>
            <consortium name="DOE Joint Genome Institute"/>
            <person name="Mondo S.J."/>
            <person name="Dannebaum R.O."/>
            <person name="Kuo R.C."/>
            <person name="Labutti K."/>
            <person name="Haridas S."/>
            <person name="Kuo A."/>
            <person name="Salamov A."/>
            <person name="Ahrendt S.R."/>
            <person name="Lipzen A."/>
            <person name="Sullivan W."/>
            <person name="Andreopoulos W.B."/>
            <person name="Clum A."/>
            <person name="Lindquist E."/>
            <person name="Daum C."/>
            <person name="Ramamoorthy G.K."/>
            <person name="Gryganskyi A."/>
            <person name="Culley D."/>
            <person name="Magnuson J.K."/>
            <person name="James T.Y."/>
            <person name="O'Malley M.A."/>
            <person name="Stajich J.E."/>
            <person name="Spatafora J.W."/>
            <person name="Visel A."/>
            <person name="Grigoriev I.V."/>
        </authorList>
    </citation>
    <scope>NUCLEOTIDE SEQUENCE [LARGE SCALE GENOMIC DNA]</scope>
    <source>
        <strain evidence="3 4">NRRL 2496</strain>
    </source>
</reference>
<dbReference type="AlphaFoldDB" id="A0A1X2H7D1"/>
<dbReference type="InterPro" id="IPR001810">
    <property type="entry name" value="F-box_dom"/>
</dbReference>
<gene>
    <name evidence="3" type="ORF">BCR43DRAFT_494081</name>
</gene>
<dbReference type="SUPFAM" id="SSF81383">
    <property type="entry name" value="F-box domain"/>
    <property type="match status" value="1"/>
</dbReference>
<feature type="domain" description="F-box" evidence="2">
    <location>
        <begin position="1"/>
        <end position="51"/>
    </location>
</feature>
<evidence type="ECO:0000256" key="1">
    <source>
        <dbReference type="SAM" id="MobiDB-lite"/>
    </source>
</evidence>